<accession>A0A8H7YJ79</accession>
<dbReference type="EMBL" id="JAEVHI010000005">
    <property type="protein sequence ID" value="KAG5290772.1"/>
    <property type="molecule type" value="Genomic_DNA"/>
</dbReference>
<name>A0A8H7YJ79_AJECA</name>
<dbReference type="VEuPathDB" id="FungiDB:I7I52_07895"/>
<dbReference type="AlphaFoldDB" id="A0A8H7YJ79"/>
<organism evidence="1 2">
    <name type="scientific">Ajellomyces capsulatus</name>
    <name type="common">Darling's disease fungus</name>
    <name type="synonym">Histoplasma capsulatum</name>
    <dbReference type="NCBI Taxonomy" id="5037"/>
    <lineage>
        <taxon>Eukaryota</taxon>
        <taxon>Fungi</taxon>
        <taxon>Dikarya</taxon>
        <taxon>Ascomycota</taxon>
        <taxon>Pezizomycotina</taxon>
        <taxon>Eurotiomycetes</taxon>
        <taxon>Eurotiomycetidae</taxon>
        <taxon>Onygenales</taxon>
        <taxon>Ajellomycetaceae</taxon>
        <taxon>Histoplasma</taxon>
    </lineage>
</organism>
<protein>
    <submittedName>
        <fullName evidence="1">Uncharacterized protein</fullName>
    </submittedName>
</protein>
<evidence type="ECO:0000313" key="2">
    <source>
        <dbReference type="Proteomes" id="UP000670092"/>
    </source>
</evidence>
<proteinExistence type="predicted"/>
<comment type="caution">
    <text evidence="1">The sequence shown here is derived from an EMBL/GenBank/DDBJ whole genome shotgun (WGS) entry which is preliminary data.</text>
</comment>
<gene>
    <name evidence="1" type="ORF">I7I52_07895</name>
</gene>
<sequence length="67" mass="7481">MMRIVNWAGNMHGELWKTAKGVLTQSRASSVADAYRQSQLMLSSNRRGIQLRNAPETMPVECQTAVC</sequence>
<dbReference type="Proteomes" id="UP000670092">
    <property type="component" value="Unassembled WGS sequence"/>
</dbReference>
<reference evidence="1 2" key="1">
    <citation type="submission" date="2021-01" db="EMBL/GenBank/DDBJ databases">
        <title>Chromosome-level genome assembly of a human fungal pathogen reveals clustering of transcriptionally co-regulated genes.</title>
        <authorList>
            <person name="Voorhies M."/>
            <person name="Cohen S."/>
            <person name="Shea T.P."/>
            <person name="Petrus S."/>
            <person name="Munoz J.F."/>
            <person name="Poplawski S."/>
            <person name="Goldman W.E."/>
            <person name="Michael T."/>
            <person name="Cuomo C.A."/>
            <person name="Sil A."/>
            <person name="Beyhan S."/>
        </authorList>
    </citation>
    <scope>NUCLEOTIDE SEQUENCE [LARGE SCALE GENOMIC DNA]</scope>
    <source>
        <strain evidence="1 2">G184AR</strain>
    </source>
</reference>
<evidence type="ECO:0000313" key="1">
    <source>
        <dbReference type="EMBL" id="KAG5290772.1"/>
    </source>
</evidence>